<dbReference type="PANTHER" id="PTHR12042:SF21">
    <property type="entry name" value="ALPHA1,4-GALACTOSYLTRANSFERASE 1-RELATED"/>
    <property type="match status" value="1"/>
</dbReference>
<evidence type="ECO:0008006" key="5">
    <source>
        <dbReference type="Google" id="ProtNLM"/>
    </source>
</evidence>
<dbReference type="GO" id="GO:0006688">
    <property type="term" value="P:glycosphingolipid biosynthetic process"/>
    <property type="evidence" value="ECO:0007669"/>
    <property type="project" value="TreeGrafter"/>
</dbReference>
<keyword evidence="2" id="KW-1133">Transmembrane helix</keyword>
<accession>A0A814AC43</accession>
<dbReference type="PANTHER" id="PTHR12042">
    <property type="entry name" value="LACTOSYLCERAMIDE 4-ALPHA-GALACTOSYLTRANSFERASE ALPHA- 1,4-GALACTOSYLTRANSFERASE"/>
    <property type="match status" value="1"/>
</dbReference>
<evidence type="ECO:0000313" key="3">
    <source>
        <dbReference type="EMBL" id="CAF0910951.1"/>
    </source>
</evidence>
<name>A0A814AC43_9BILA</name>
<feature type="transmembrane region" description="Helical" evidence="2">
    <location>
        <begin position="21"/>
        <end position="40"/>
    </location>
</feature>
<gene>
    <name evidence="3" type="ORF">OXX778_LOCUS11899</name>
</gene>
<dbReference type="AlphaFoldDB" id="A0A814AC43"/>
<organism evidence="3 4">
    <name type="scientific">Brachionus calyciflorus</name>
    <dbReference type="NCBI Taxonomy" id="104777"/>
    <lineage>
        <taxon>Eukaryota</taxon>
        <taxon>Metazoa</taxon>
        <taxon>Spiralia</taxon>
        <taxon>Gnathifera</taxon>
        <taxon>Rotifera</taxon>
        <taxon>Eurotatoria</taxon>
        <taxon>Monogononta</taxon>
        <taxon>Pseudotrocha</taxon>
        <taxon>Ploima</taxon>
        <taxon>Brachionidae</taxon>
        <taxon>Brachionus</taxon>
    </lineage>
</organism>
<dbReference type="SUPFAM" id="SSF53448">
    <property type="entry name" value="Nucleotide-diphospho-sugar transferases"/>
    <property type="match status" value="1"/>
</dbReference>
<protein>
    <recommendedName>
        <fullName evidence="5">Alpha-1,4-N-acetylglucosaminyltransferase</fullName>
    </recommendedName>
</protein>
<keyword evidence="2" id="KW-0812">Transmembrane</keyword>
<dbReference type="Proteomes" id="UP000663879">
    <property type="component" value="Unassembled WGS sequence"/>
</dbReference>
<feature type="compositionally biased region" description="Basic and acidic residues" evidence="1">
    <location>
        <begin position="357"/>
        <end position="368"/>
    </location>
</feature>
<dbReference type="Pfam" id="PF04488">
    <property type="entry name" value="Gly_transf_sug"/>
    <property type="match status" value="1"/>
</dbReference>
<feature type="region of interest" description="Disordered" evidence="1">
    <location>
        <begin position="352"/>
        <end position="377"/>
    </location>
</feature>
<dbReference type="EMBL" id="CAJNOC010002075">
    <property type="protein sequence ID" value="CAF0910951.1"/>
    <property type="molecule type" value="Genomic_DNA"/>
</dbReference>
<keyword evidence="4" id="KW-1185">Reference proteome</keyword>
<dbReference type="OrthoDB" id="409543at2759"/>
<keyword evidence="2" id="KW-0472">Membrane</keyword>
<evidence type="ECO:0000313" key="4">
    <source>
        <dbReference type="Proteomes" id="UP000663879"/>
    </source>
</evidence>
<reference evidence="3" key="1">
    <citation type="submission" date="2021-02" db="EMBL/GenBank/DDBJ databases">
        <authorList>
            <person name="Nowell W R."/>
        </authorList>
    </citation>
    <scope>NUCLEOTIDE SEQUENCE</scope>
    <source>
        <strain evidence="3">Ploen Becks lab</strain>
    </source>
</reference>
<comment type="caution">
    <text evidence="3">The sequence shown here is derived from an EMBL/GenBank/DDBJ whole genome shotgun (WGS) entry which is preliminary data.</text>
</comment>
<evidence type="ECO:0000256" key="1">
    <source>
        <dbReference type="SAM" id="MobiDB-lite"/>
    </source>
</evidence>
<evidence type="ECO:0000256" key="2">
    <source>
        <dbReference type="SAM" id="Phobius"/>
    </source>
</evidence>
<dbReference type="GO" id="GO:0016020">
    <property type="term" value="C:membrane"/>
    <property type="evidence" value="ECO:0007669"/>
    <property type="project" value="GOC"/>
</dbReference>
<dbReference type="InterPro" id="IPR051981">
    <property type="entry name" value="Glycosyltransf_32"/>
</dbReference>
<dbReference type="GO" id="GO:0016758">
    <property type="term" value="F:hexosyltransferase activity"/>
    <property type="evidence" value="ECO:0007669"/>
    <property type="project" value="TreeGrafter"/>
</dbReference>
<dbReference type="InterPro" id="IPR029044">
    <property type="entry name" value="Nucleotide-diphossugar_trans"/>
</dbReference>
<dbReference type="Gene3D" id="3.90.550.20">
    <property type="match status" value="1"/>
</dbReference>
<sequence length="377" mass="43777">MIILKISSFLKRKTNKSFVKSSLFVIIINLFLFIYFSLIYSNEPNEIITINNSLEPIKVEQKSLLETVGVSYVPKEETFNIFLIWYGETLPDIYFKGLETIIFHHPKCDVLLFSNELNESIIFPLKEKGYNNVHIVRFNLTKMVENNIGYDFVEKANKLLSGEKIDNLQVTRVHLSDFLRYFLVYSYGGLYLDTDSFVLKNMEHLRNMISVREKFSYICSQKVYSTPKLANFTCVSNGVYHFEKNHKFMKDAVINYESWWRRIQGYAPAGAVMLMDLIENNFDKINFLSQNEILCLNHLFITRNEISENDPRLLDAFNTCYTTQLLGAGSSTMSINSFNVSFVEKKVGVAQQNNSSYEKDENVKKESSDQDTDEEPD</sequence>
<dbReference type="InterPro" id="IPR007577">
    <property type="entry name" value="GlycoTrfase_DXD_sugar-bd_CS"/>
</dbReference>
<proteinExistence type="predicted"/>